<dbReference type="AlphaFoldDB" id="A0A8J2N026"/>
<dbReference type="GO" id="GO:0010468">
    <property type="term" value="P:regulation of gene expression"/>
    <property type="evidence" value="ECO:0007669"/>
    <property type="project" value="TreeGrafter"/>
</dbReference>
<keyword evidence="1" id="KW-0805">Transcription regulation</keyword>
<sequence length="470" mass="53979">MVMNIASMERFPINYAYTYNNLNRAPRPQHCVRAAGHLPINASTGVIEETDLQRSVTPVDQHINVVYHQGRLICRDIPLDASAWFKLVTIANNIHNYNVMLEQVDRGILLKAKKEIFPGEPLMMWFDNQLLTKMNIPLYLEPQCIMQSGCTPNYRCQRCDRQFSDPNPLKIHIALDCNKLDKSFLWDKLAKGYASFHLDNFRTNFPLAFQYQMLSLQHQPKMMLHDLEVKSPRLRPSQKHQALPPPTMSYPNTRVEIPATSTALTEASTSSSDETSPNVSINSSLELWKTPVEPVGVPHSAFKPYPQQRVPETIPHNLKLIPHNKIIYNYPPQINPFFQANLRAPVSMVNVANAEERAAQMETIVSNLGKSKNGHHCLYCRRIYSRKYGLKIHIRTHTGYKPLKCKICSRAFGDPSNLNKHVRLHAEGSNFESPYKCDLCEKVFVRRRDVERHMKSRHPESESISSSSRR</sequence>
<evidence type="ECO:0000256" key="3">
    <source>
        <dbReference type="PROSITE-ProRule" id="PRU00042"/>
    </source>
</evidence>
<evidence type="ECO:0000313" key="6">
    <source>
        <dbReference type="Proteomes" id="UP000786811"/>
    </source>
</evidence>
<dbReference type="Gene3D" id="2.170.270.10">
    <property type="entry name" value="SET domain"/>
    <property type="match status" value="1"/>
</dbReference>
<feature type="domain" description="C2H2-type" evidence="4">
    <location>
        <begin position="403"/>
        <end position="430"/>
    </location>
</feature>
<dbReference type="PROSITE" id="PS50157">
    <property type="entry name" value="ZINC_FINGER_C2H2_2"/>
    <property type="match status" value="4"/>
</dbReference>
<comment type="caution">
    <text evidence="5">The sequence shown here is derived from an EMBL/GenBank/DDBJ whole genome shotgun (WGS) entry which is preliminary data.</text>
</comment>
<dbReference type="Gene3D" id="3.30.160.60">
    <property type="entry name" value="Classic Zinc Finger"/>
    <property type="match status" value="3"/>
</dbReference>
<dbReference type="SMART" id="SM00355">
    <property type="entry name" value="ZnF_C2H2"/>
    <property type="match status" value="4"/>
</dbReference>
<keyword evidence="2" id="KW-0804">Transcription</keyword>
<keyword evidence="3" id="KW-0479">Metal-binding</keyword>
<reference evidence="5" key="1">
    <citation type="submission" date="2021-04" db="EMBL/GenBank/DDBJ databases">
        <authorList>
            <person name="Chebbi M.A.C M."/>
        </authorList>
    </citation>
    <scope>NUCLEOTIDE SEQUENCE</scope>
</reference>
<dbReference type="InterPro" id="IPR050331">
    <property type="entry name" value="Zinc_finger"/>
</dbReference>
<feature type="domain" description="C2H2-type" evidence="4">
    <location>
        <begin position="154"/>
        <end position="183"/>
    </location>
</feature>
<proteinExistence type="predicted"/>
<dbReference type="OrthoDB" id="9998363at2759"/>
<dbReference type="InterPro" id="IPR013087">
    <property type="entry name" value="Znf_C2H2_type"/>
</dbReference>
<dbReference type="InterPro" id="IPR036236">
    <property type="entry name" value="Znf_C2H2_sf"/>
</dbReference>
<accession>A0A8J2N026</accession>
<evidence type="ECO:0000259" key="4">
    <source>
        <dbReference type="PROSITE" id="PS50157"/>
    </source>
</evidence>
<gene>
    <name evidence="5" type="ORF">HICCMSTLAB_LOCUS13207</name>
</gene>
<dbReference type="PROSITE" id="PS00028">
    <property type="entry name" value="ZINC_FINGER_C2H2_1"/>
    <property type="match status" value="3"/>
</dbReference>
<organism evidence="5 6">
    <name type="scientific">Cotesia congregata</name>
    <name type="common">Parasitoid wasp</name>
    <name type="synonym">Apanteles congregatus</name>
    <dbReference type="NCBI Taxonomy" id="51543"/>
    <lineage>
        <taxon>Eukaryota</taxon>
        <taxon>Metazoa</taxon>
        <taxon>Ecdysozoa</taxon>
        <taxon>Arthropoda</taxon>
        <taxon>Hexapoda</taxon>
        <taxon>Insecta</taxon>
        <taxon>Pterygota</taxon>
        <taxon>Neoptera</taxon>
        <taxon>Endopterygota</taxon>
        <taxon>Hymenoptera</taxon>
        <taxon>Apocrita</taxon>
        <taxon>Ichneumonoidea</taxon>
        <taxon>Braconidae</taxon>
        <taxon>Microgastrinae</taxon>
        <taxon>Cotesia</taxon>
    </lineage>
</organism>
<dbReference type="FunFam" id="3.30.160.60:FF:000616">
    <property type="entry name" value="PR domain zinc finger protein 13"/>
    <property type="match status" value="1"/>
</dbReference>
<keyword evidence="3" id="KW-0863">Zinc-finger</keyword>
<keyword evidence="3" id="KW-0862">Zinc</keyword>
<dbReference type="SUPFAM" id="SSF57667">
    <property type="entry name" value="beta-beta-alpha zinc fingers"/>
    <property type="match status" value="2"/>
</dbReference>
<dbReference type="InterPro" id="IPR046341">
    <property type="entry name" value="SET_dom_sf"/>
</dbReference>
<feature type="domain" description="C2H2-type" evidence="4">
    <location>
        <begin position="435"/>
        <end position="463"/>
    </location>
</feature>
<dbReference type="PANTHER" id="PTHR16515">
    <property type="entry name" value="PR DOMAIN ZINC FINGER PROTEIN"/>
    <property type="match status" value="1"/>
</dbReference>
<dbReference type="GO" id="GO:0008270">
    <property type="term" value="F:zinc ion binding"/>
    <property type="evidence" value="ECO:0007669"/>
    <property type="project" value="UniProtKB-KW"/>
</dbReference>
<dbReference type="Proteomes" id="UP000786811">
    <property type="component" value="Unassembled WGS sequence"/>
</dbReference>
<keyword evidence="6" id="KW-1185">Reference proteome</keyword>
<dbReference type="EMBL" id="CAJNRD030001124">
    <property type="protein sequence ID" value="CAG5108378.1"/>
    <property type="molecule type" value="Genomic_DNA"/>
</dbReference>
<evidence type="ECO:0000256" key="1">
    <source>
        <dbReference type="ARBA" id="ARBA00023015"/>
    </source>
</evidence>
<name>A0A8J2N026_COTCN</name>
<dbReference type="GO" id="GO:0005634">
    <property type="term" value="C:nucleus"/>
    <property type="evidence" value="ECO:0007669"/>
    <property type="project" value="TreeGrafter"/>
</dbReference>
<evidence type="ECO:0000256" key="2">
    <source>
        <dbReference type="ARBA" id="ARBA00023163"/>
    </source>
</evidence>
<evidence type="ECO:0000313" key="5">
    <source>
        <dbReference type="EMBL" id="CAG5108378.1"/>
    </source>
</evidence>
<feature type="domain" description="C2H2-type" evidence="4">
    <location>
        <begin position="375"/>
        <end position="402"/>
    </location>
</feature>
<dbReference type="PANTHER" id="PTHR16515:SF21">
    <property type="entry name" value="PR DOMAIN ZINC FINGER PROTEIN 13"/>
    <property type="match status" value="1"/>
</dbReference>
<dbReference type="Pfam" id="PF00096">
    <property type="entry name" value="zf-C2H2"/>
    <property type="match status" value="2"/>
</dbReference>
<protein>
    <submittedName>
        <fullName evidence="5">Similar to Prdm13: PR domain zinc finger protein 13 (Mus musculus)</fullName>
    </submittedName>
</protein>